<accession>A0A8S0Y2X9</accession>
<dbReference type="NCBIfam" id="NF008977">
    <property type="entry name" value="PRK12324.1-2"/>
    <property type="match status" value="1"/>
</dbReference>
<dbReference type="KEGG" id="aacx:DEACI_2011"/>
<protein>
    <submittedName>
        <fullName evidence="6 7">UbiA prenyltransferase</fullName>
        <ecNumber evidence="6 7">2.5.1.-</ecNumber>
    </submittedName>
</protein>
<name>A0A8S0Y2X9_9FIRM</name>
<feature type="transmembrane region" description="Helical" evidence="5">
    <location>
        <begin position="65"/>
        <end position="83"/>
    </location>
</feature>
<dbReference type="PANTHER" id="PTHR42723:SF1">
    <property type="entry name" value="CHLOROPHYLL SYNTHASE, CHLOROPLASTIC"/>
    <property type="match status" value="1"/>
</dbReference>
<dbReference type="PANTHER" id="PTHR42723">
    <property type="entry name" value="CHLOROPHYLL SYNTHASE"/>
    <property type="match status" value="1"/>
</dbReference>
<dbReference type="Gene3D" id="1.10.357.140">
    <property type="entry name" value="UbiA prenyltransferase"/>
    <property type="match status" value="1"/>
</dbReference>
<feature type="transmembrane region" description="Helical" evidence="5">
    <location>
        <begin position="162"/>
        <end position="183"/>
    </location>
</feature>
<comment type="subcellular location">
    <subcellularLocation>
        <location evidence="1">Membrane</location>
        <topology evidence="1">Multi-pass membrane protein</topology>
    </subcellularLocation>
</comment>
<dbReference type="EC" id="2.5.1.-" evidence="6 7"/>
<dbReference type="GO" id="GO:0016765">
    <property type="term" value="F:transferase activity, transferring alkyl or aryl (other than methyl) groups"/>
    <property type="evidence" value="ECO:0007669"/>
    <property type="project" value="InterPro"/>
</dbReference>
<keyword evidence="2 5" id="KW-0812">Transmembrane</keyword>
<dbReference type="CDD" id="cd13963">
    <property type="entry name" value="PT_UbiA_2"/>
    <property type="match status" value="1"/>
</dbReference>
<gene>
    <name evidence="6" type="ORF">DEACI_2011</name>
    <name evidence="7" type="ORF">DEACI_4143</name>
</gene>
<dbReference type="AlphaFoldDB" id="A0A8S0Y2X9"/>
<dbReference type="InterPro" id="IPR000537">
    <property type="entry name" value="UbiA_prenyltransferase"/>
</dbReference>
<dbReference type="GO" id="GO:0016020">
    <property type="term" value="C:membrane"/>
    <property type="evidence" value="ECO:0007669"/>
    <property type="project" value="UniProtKB-SubCell"/>
</dbReference>
<evidence type="ECO:0000256" key="2">
    <source>
        <dbReference type="ARBA" id="ARBA00022692"/>
    </source>
</evidence>
<dbReference type="Proteomes" id="UP001071230">
    <property type="component" value="Unassembled WGS sequence"/>
</dbReference>
<evidence type="ECO:0000256" key="5">
    <source>
        <dbReference type="SAM" id="Phobius"/>
    </source>
</evidence>
<keyword evidence="3 5" id="KW-1133">Transmembrane helix</keyword>
<feature type="transmembrane region" description="Helical" evidence="5">
    <location>
        <begin position="37"/>
        <end position="59"/>
    </location>
</feature>
<evidence type="ECO:0000256" key="3">
    <source>
        <dbReference type="ARBA" id="ARBA00022989"/>
    </source>
</evidence>
<evidence type="ECO:0000256" key="4">
    <source>
        <dbReference type="ARBA" id="ARBA00023136"/>
    </source>
</evidence>
<dbReference type="Proteomes" id="UP000836597">
    <property type="component" value="Chromosome"/>
</dbReference>
<dbReference type="Pfam" id="PF01040">
    <property type="entry name" value="UbiA"/>
    <property type="match status" value="1"/>
</dbReference>
<feature type="transmembrane region" description="Helical" evidence="5">
    <location>
        <begin position="226"/>
        <end position="248"/>
    </location>
</feature>
<organism evidence="6">
    <name type="scientific">Acididesulfobacillus acetoxydans</name>
    <dbReference type="NCBI Taxonomy" id="1561005"/>
    <lineage>
        <taxon>Bacteria</taxon>
        <taxon>Bacillati</taxon>
        <taxon>Bacillota</taxon>
        <taxon>Clostridia</taxon>
        <taxon>Eubacteriales</taxon>
        <taxon>Peptococcaceae</taxon>
        <taxon>Acididesulfobacillus</taxon>
    </lineage>
</organism>
<keyword evidence="8" id="KW-1185">Reference proteome</keyword>
<dbReference type="InterPro" id="IPR050475">
    <property type="entry name" value="Prenyltransferase_related"/>
</dbReference>
<proteinExistence type="predicted"/>
<dbReference type="EMBL" id="CDGJ01000135">
    <property type="protein sequence ID" value="CEJ09658.1"/>
    <property type="molecule type" value="Genomic_DNA"/>
</dbReference>
<keyword evidence="4 5" id="KW-0472">Membrane</keyword>
<reference evidence="6" key="2">
    <citation type="submission" date="2020-01" db="EMBL/GenBank/DDBJ databases">
        <authorList>
            <person name="Hornung B."/>
        </authorList>
    </citation>
    <scope>NUCLEOTIDE SEQUENCE</scope>
    <source>
        <strain evidence="6">PacBioINE</strain>
    </source>
</reference>
<dbReference type="EMBL" id="LR746496">
    <property type="protein sequence ID" value="CAA7601345.1"/>
    <property type="molecule type" value="Genomic_DNA"/>
</dbReference>
<evidence type="ECO:0000313" key="7">
    <source>
        <dbReference type="EMBL" id="CEJ09658.1"/>
    </source>
</evidence>
<sequence length="255" mass="28960">MLKNPCRYNYRRDFRILNDWFDRHKDRLHPKKRNRPLAAGLVSPWLAIVLTTVLCFAGLTMGYFISLSALLLLILYFVQNIAYSKYLKNVVILDVFLLASGFMLRILAGTLGVGIEPSHWLLLCGLMLTLFIGFGKRKAELKELADRASSHRAVLESYSESLLEQMMGITAGGVIITYSLYTVNFATVKLHGTDALIYTVPLVIYGVFRFLYIIKNSSEGCDPTKLILKDWHLVTVCILWLLSVIFILEPSLFQS</sequence>
<dbReference type="InterPro" id="IPR044878">
    <property type="entry name" value="UbiA_sf"/>
</dbReference>
<keyword evidence="6" id="KW-0808">Transferase</keyword>
<evidence type="ECO:0000256" key="1">
    <source>
        <dbReference type="ARBA" id="ARBA00004141"/>
    </source>
</evidence>
<evidence type="ECO:0000313" key="6">
    <source>
        <dbReference type="EMBL" id="CAA7601345.1"/>
    </source>
</evidence>
<feature type="transmembrane region" description="Helical" evidence="5">
    <location>
        <begin position="195"/>
        <end position="214"/>
    </location>
</feature>
<reference evidence="7" key="1">
    <citation type="submission" date="2014-11" db="EMBL/GenBank/DDBJ databases">
        <authorList>
            <person name="Hornung B.V."/>
        </authorList>
    </citation>
    <scope>NUCLEOTIDE SEQUENCE</scope>
    <source>
        <strain evidence="7">INE</strain>
    </source>
</reference>
<evidence type="ECO:0000313" key="8">
    <source>
        <dbReference type="Proteomes" id="UP001071230"/>
    </source>
</evidence>
<feature type="transmembrane region" description="Helical" evidence="5">
    <location>
        <begin position="90"/>
        <end position="111"/>
    </location>
</feature>